<dbReference type="AlphaFoldDB" id="A0A8T2MRV6"/>
<keyword evidence="5" id="KW-1185">Reference proteome</keyword>
<dbReference type="InterPro" id="IPR013106">
    <property type="entry name" value="Ig_V-set"/>
</dbReference>
<dbReference type="SMART" id="SM00407">
    <property type="entry name" value="IGc1"/>
    <property type="match status" value="1"/>
</dbReference>
<dbReference type="InterPro" id="IPR007110">
    <property type="entry name" value="Ig-like_dom"/>
</dbReference>
<dbReference type="FunFam" id="2.60.40.10:FF:000283">
    <property type="entry name" value="Immunoglobulin kappa constant"/>
    <property type="match status" value="1"/>
</dbReference>
<dbReference type="PANTHER" id="PTHR23267">
    <property type="entry name" value="IMMUNOGLOBULIN LIGHT CHAIN"/>
    <property type="match status" value="1"/>
</dbReference>
<evidence type="ECO:0000313" key="5">
    <source>
        <dbReference type="Proteomes" id="UP000824540"/>
    </source>
</evidence>
<comment type="caution">
    <text evidence="4">The sequence shown here is derived from an EMBL/GenBank/DDBJ whole genome shotgun (WGS) entry which is preliminary data.</text>
</comment>
<keyword evidence="2" id="KW-0732">Signal</keyword>
<dbReference type="Pfam" id="PF07654">
    <property type="entry name" value="C1-set"/>
    <property type="match status" value="1"/>
</dbReference>
<keyword evidence="1" id="KW-1015">Disulfide bond</keyword>
<dbReference type="SMART" id="SM00406">
    <property type="entry name" value="IGv"/>
    <property type="match status" value="2"/>
</dbReference>
<evidence type="ECO:0000313" key="4">
    <source>
        <dbReference type="EMBL" id="KAG9330296.1"/>
    </source>
</evidence>
<name>A0A8T2MRV6_9TELE</name>
<sequence>MAALGILLWTLALSVHGSRADIILTQSPTVESVSVGGSVTFNCRSSSTDLTSSLAWYLQKPGESPKLLFYSVGSRVSGTPARFTDGRLKMQEITTVSSTQGCHAHSDTDPLASSFPPLVSSPLFLHIFPAYFRGRKGGEERRRREKVLERSHAEALGSRADIILTQSPTVESVSVGGSVTLNCQSSSSSLQSSLAWYLQKPGESPKLLFYSVGSRVSGTPARFTDGRSGTNFMLKISGVQTEDAGDYYCNTRPTLTVLPPSAVELSTKKTATLTCLANKGFPSNWAVRWKVDTSSKGSETSAGLLGKDGLYSWSSTLTLTEDEWNKAGSLVCEATQGSQSPVTQALNKAECSV</sequence>
<feature type="chain" id="PRO_5035913192" description="Ig-like domain-containing protein" evidence="2">
    <location>
        <begin position="21"/>
        <end position="353"/>
    </location>
</feature>
<organism evidence="4 5">
    <name type="scientific">Albula glossodonta</name>
    <name type="common">roundjaw bonefish</name>
    <dbReference type="NCBI Taxonomy" id="121402"/>
    <lineage>
        <taxon>Eukaryota</taxon>
        <taxon>Metazoa</taxon>
        <taxon>Chordata</taxon>
        <taxon>Craniata</taxon>
        <taxon>Vertebrata</taxon>
        <taxon>Euteleostomi</taxon>
        <taxon>Actinopterygii</taxon>
        <taxon>Neopterygii</taxon>
        <taxon>Teleostei</taxon>
        <taxon>Albuliformes</taxon>
        <taxon>Albulidae</taxon>
        <taxon>Albula</taxon>
    </lineage>
</organism>
<evidence type="ECO:0000256" key="2">
    <source>
        <dbReference type="SAM" id="SignalP"/>
    </source>
</evidence>
<proteinExistence type="predicted"/>
<dbReference type="InterPro" id="IPR036179">
    <property type="entry name" value="Ig-like_dom_sf"/>
</dbReference>
<dbReference type="SMART" id="SM00409">
    <property type="entry name" value="IG"/>
    <property type="match status" value="3"/>
</dbReference>
<reference evidence="4" key="1">
    <citation type="thesis" date="2021" institute="BYU ScholarsArchive" country="Provo, UT, USA">
        <title>Applications of and Algorithms for Genome Assembly and Genomic Analyses with an Emphasis on Marine Teleosts.</title>
        <authorList>
            <person name="Pickett B.D."/>
        </authorList>
    </citation>
    <scope>NUCLEOTIDE SEQUENCE</scope>
    <source>
        <strain evidence="4">HI-2016</strain>
    </source>
</reference>
<dbReference type="FunFam" id="2.60.40.10:FF:001230">
    <property type="entry name" value="Immunoglobulin kappa variable 8-16"/>
    <property type="match status" value="1"/>
</dbReference>
<accession>A0A8T2MRV6</accession>
<dbReference type="InterPro" id="IPR003599">
    <property type="entry name" value="Ig_sub"/>
</dbReference>
<dbReference type="InterPro" id="IPR003597">
    <property type="entry name" value="Ig_C1-set"/>
</dbReference>
<evidence type="ECO:0000256" key="1">
    <source>
        <dbReference type="ARBA" id="ARBA00023157"/>
    </source>
</evidence>
<dbReference type="InterPro" id="IPR013783">
    <property type="entry name" value="Ig-like_fold"/>
</dbReference>
<gene>
    <name evidence="4" type="ORF">JZ751_025863</name>
</gene>
<feature type="signal peptide" evidence="2">
    <location>
        <begin position="1"/>
        <end position="20"/>
    </location>
</feature>
<dbReference type="Gene3D" id="2.60.40.10">
    <property type="entry name" value="Immunoglobulins"/>
    <property type="match status" value="3"/>
</dbReference>
<dbReference type="EMBL" id="JAFBMS010000663">
    <property type="protein sequence ID" value="KAG9330296.1"/>
    <property type="molecule type" value="Genomic_DNA"/>
</dbReference>
<dbReference type="InterPro" id="IPR050150">
    <property type="entry name" value="IgV_Light_Chain"/>
</dbReference>
<dbReference type="Pfam" id="PF07686">
    <property type="entry name" value="V-set"/>
    <property type="match status" value="1"/>
</dbReference>
<protein>
    <recommendedName>
        <fullName evidence="3">Ig-like domain-containing protein</fullName>
    </recommendedName>
</protein>
<feature type="domain" description="Ig-like" evidence="3">
    <location>
        <begin position="160"/>
        <end position="249"/>
    </location>
</feature>
<dbReference type="PROSITE" id="PS50835">
    <property type="entry name" value="IG_LIKE"/>
    <property type="match status" value="2"/>
</dbReference>
<dbReference type="OrthoDB" id="8805761at2759"/>
<dbReference type="SUPFAM" id="SSF48726">
    <property type="entry name" value="Immunoglobulin"/>
    <property type="match status" value="3"/>
</dbReference>
<feature type="domain" description="Ig-like" evidence="3">
    <location>
        <begin position="253"/>
        <end position="343"/>
    </location>
</feature>
<dbReference type="Proteomes" id="UP000824540">
    <property type="component" value="Unassembled WGS sequence"/>
</dbReference>
<evidence type="ECO:0000259" key="3">
    <source>
        <dbReference type="PROSITE" id="PS50835"/>
    </source>
</evidence>